<dbReference type="Pfam" id="PF13785">
    <property type="entry name" value="DUF4178"/>
    <property type="match status" value="1"/>
</dbReference>
<evidence type="ECO:0000313" key="3">
    <source>
        <dbReference type="EMBL" id="UOP05564.1"/>
    </source>
</evidence>
<keyword evidence="1" id="KW-0472">Membrane</keyword>
<evidence type="ECO:0000313" key="4">
    <source>
        <dbReference type="Proteomes" id="UP000831534"/>
    </source>
</evidence>
<dbReference type="Proteomes" id="UP000831534">
    <property type="component" value="Chromosome"/>
</dbReference>
<protein>
    <submittedName>
        <fullName evidence="3">DUF4178 domain-containing protein</fullName>
    </submittedName>
</protein>
<proteinExistence type="predicted"/>
<evidence type="ECO:0000259" key="2">
    <source>
        <dbReference type="Pfam" id="PF13785"/>
    </source>
</evidence>
<keyword evidence="1" id="KW-0812">Transmembrane</keyword>
<feature type="transmembrane region" description="Helical" evidence="1">
    <location>
        <begin position="485"/>
        <end position="505"/>
    </location>
</feature>
<reference evidence="3" key="1">
    <citation type="journal article" date="2022" name="Res Sq">
        <title>Evolution of multicellular longitudinally dividing oral cavity symbionts (Neisseriaceae).</title>
        <authorList>
            <person name="Nyongesa S."/>
            <person name="Weber P."/>
            <person name="Bernet E."/>
            <person name="Pullido F."/>
            <person name="Nieckarz M."/>
            <person name="Delaby M."/>
            <person name="Nieves C."/>
            <person name="Viehboeck T."/>
            <person name="Krause N."/>
            <person name="Rivera-Millot A."/>
            <person name="Nakamura A."/>
            <person name="Vischer N."/>
            <person name="VanNieuwenhze M."/>
            <person name="Brun Y."/>
            <person name="Cava F."/>
            <person name="Bulgheresi S."/>
            <person name="Veyrier F."/>
        </authorList>
    </citation>
    <scope>NUCLEOTIDE SEQUENCE</scope>
    <source>
        <strain evidence="3">17694</strain>
    </source>
</reference>
<feature type="transmembrane region" description="Helical" evidence="1">
    <location>
        <begin position="460"/>
        <end position="479"/>
    </location>
</feature>
<dbReference type="KEGG" id="ckh:LVJ77_05520"/>
<keyword evidence="1" id="KW-1133">Transmembrane helix</keyword>
<gene>
    <name evidence="3" type="ORF">LVJ77_05520</name>
</gene>
<feature type="domain" description="DUF4178" evidence="2">
    <location>
        <begin position="283"/>
        <end position="430"/>
    </location>
</feature>
<sequence length="509" mass="56416">MSTPFFHTDCPSCGAPVDVASPTAVTVVCGYCNSMLVLQDGSLNDTGRDSALLEDASPLQIGTTGRFAALGFALIGRIQARYDAGVWNEWYLRFEDGSNGWLAEAGDLYALTRRVSPPESCPEFSRIRAGETTLHYSKNFVASDVRDITLSHAAAQGELPFVLPEQWHNRVADWRCEQHFLTLDYGETPPAAYLGSVVSFESLSLGNLRDRFQIRQAAGRLRGERCANPCPHCGAPVHWAYGLTRKLICPACNSELDTSGKDTVLIAANNMRQAQQKALTLPIGTQGVWRGKAVTVMGAVRYEELDGDDARAALEGYPPEGIVPRGWWFAYLLYEPDGTRFHWLVETPEDGWFESETLAAFPRTDPHGNPQGKPLLYRYGGRVSYAAGAFYWQIRTGDVSLYTDYADGRAKLCAEQSRHELAWSRSTPIRFNREILTAFPSLGKRADQPRDRQNAPSDRLRRGLLGFYALINLPAWLTLLGRGDFGGLFMSAVVSVFVYQALMFGRDDA</sequence>
<dbReference type="InterPro" id="IPR025235">
    <property type="entry name" value="DUF4178"/>
</dbReference>
<name>A0A8T9MWN4_9NEIS</name>
<dbReference type="AlphaFoldDB" id="A0A8T9MWN4"/>
<keyword evidence="4" id="KW-1185">Reference proteome</keyword>
<dbReference type="RefSeq" id="WP_034334757.1">
    <property type="nucleotide sequence ID" value="NZ_CP091521.1"/>
</dbReference>
<organism evidence="3 4">
    <name type="scientific">Conchiformibius kuhniae</name>
    <dbReference type="NCBI Taxonomy" id="211502"/>
    <lineage>
        <taxon>Bacteria</taxon>
        <taxon>Pseudomonadati</taxon>
        <taxon>Pseudomonadota</taxon>
        <taxon>Betaproteobacteria</taxon>
        <taxon>Neisseriales</taxon>
        <taxon>Neisseriaceae</taxon>
        <taxon>Conchiformibius</taxon>
    </lineage>
</organism>
<evidence type="ECO:0000256" key="1">
    <source>
        <dbReference type="SAM" id="Phobius"/>
    </source>
</evidence>
<accession>A0A8T9MWN4</accession>
<dbReference type="EMBL" id="CP091521">
    <property type="protein sequence ID" value="UOP05564.1"/>
    <property type="molecule type" value="Genomic_DNA"/>
</dbReference>
<reference evidence="3" key="2">
    <citation type="submission" date="2024-09" db="EMBL/GenBank/DDBJ databases">
        <authorList>
            <person name="Veyrier F.J."/>
        </authorList>
    </citation>
    <scope>NUCLEOTIDE SEQUENCE</scope>
    <source>
        <strain evidence="3">17694</strain>
    </source>
</reference>